<protein>
    <submittedName>
        <fullName evidence="3">ATPase</fullName>
    </submittedName>
</protein>
<comment type="similarity">
    <text evidence="1">Belongs to the AHA1 family.</text>
</comment>
<dbReference type="Proteomes" id="UP000031408">
    <property type="component" value="Unassembled WGS sequence"/>
</dbReference>
<reference evidence="3 4" key="1">
    <citation type="submission" date="2014-11" db="EMBL/GenBank/DDBJ databases">
        <title>Genome sequence of Flavihumibacter solisilvae 3-3.</title>
        <authorList>
            <person name="Zhou G."/>
            <person name="Li M."/>
            <person name="Wang G."/>
        </authorList>
    </citation>
    <scope>NUCLEOTIDE SEQUENCE [LARGE SCALE GENOMIC DNA]</scope>
    <source>
        <strain evidence="3 4">3-3</strain>
    </source>
</reference>
<dbReference type="STRING" id="1349421.OI18_20755"/>
<evidence type="ECO:0000313" key="3">
    <source>
        <dbReference type="EMBL" id="KIC92851.1"/>
    </source>
</evidence>
<proteinExistence type="inferred from homology"/>
<evidence type="ECO:0000313" key="4">
    <source>
        <dbReference type="Proteomes" id="UP000031408"/>
    </source>
</evidence>
<keyword evidence="4" id="KW-1185">Reference proteome</keyword>
<sequence>MEKKQFKILINAPREKVWEKLWNDASYREWTSVFAEGSSAETDWNEGSRVLFGDGKGNGMVSRIASKKINEVMSFEHLGMLKDGVEDLSSDEVKQWSGAKENYYLRQENGKTELVVEIDLAEDFTAYFEEKFPVALKKVKELAES</sequence>
<organism evidence="3 4">
    <name type="scientific">Flavihumibacter solisilvae</name>
    <dbReference type="NCBI Taxonomy" id="1349421"/>
    <lineage>
        <taxon>Bacteria</taxon>
        <taxon>Pseudomonadati</taxon>
        <taxon>Bacteroidota</taxon>
        <taxon>Chitinophagia</taxon>
        <taxon>Chitinophagales</taxon>
        <taxon>Chitinophagaceae</taxon>
        <taxon>Flavihumibacter</taxon>
    </lineage>
</organism>
<dbReference type="EMBL" id="JSVC01000027">
    <property type="protein sequence ID" value="KIC92851.1"/>
    <property type="molecule type" value="Genomic_DNA"/>
</dbReference>
<dbReference type="OrthoDB" id="2355173at2"/>
<comment type="caution">
    <text evidence="3">The sequence shown here is derived from an EMBL/GenBank/DDBJ whole genome shotgun (WGS) entry which is preliminary data.</text>
</comment>
<dbReference type="RefSeq" id="WP_039143537.1">
    <property type="nucleotide sequence ID" value="NZ_JSVC01000027.1"/>
</dbReference>
<dbReference type="InterPro" id="IPR023393">
    <property type="entry name" value="START-like_dom_sf"/>
</dbReference>
<gene>
    <name evidence="3" type="ORF">OI18_20755</name>
</gene>
<dbReference type="AlphaFoldDB" id="A0A0C1KZX7"/>
<evidence type="ECO:0000256" key="1">
    <source>
        <dbReference type="ARBA" id="ARBA00006817"/>
    </source>
</evidence>
<dbReference type="SUPFAM" id="SSF55961">
    <property type="entry name" value="Bet v1-like"/>
    <property type="match status" value="1"/>
</dbReference>
<dbReference type="Pfam" id="PF08327">
    <property type="entry name" value="AHSA1"/>
    <property type="match status" value="1"/>
</dbReference>
<accession>A0A0C1KZX7</accession>
<dbReference type="InterPro" id="IPR013538">
    <property type="entry name" value="ASHA1/2-like_C"/>
</dbReference>
<name>A0A0C1KZX7_9BACT</name>
<dbReference type="Gene3D" id="3.30.530.20">
    <property type="match status" value="1"/>
</dbReference>
<evidence type="ECO:0000259" key="2">
    <source>
        <dbReference type="Pfam" id="PF08327"/>
    </source>
</evidence>
<feature type="domain" description="Activator of Hsp90 ATPase homologue 1/2-like C-terminal" evidence="2">
    <location>
        <begin position="11"/>
        <end position="120"/>
    </location>
</feature>